<feature type="domain" description="FMN-dependent dehydrogenase" evidence="2">
    <location>
        <begin position="1"/>
        <end position="58"/>
    </location>
</feature>
<evidence type="ECO:0000259" key="2">
    <source>
        <dbReference type="Pfam" id="PF01070"/>
    </source>
</evidence>
<dbReference type="AlphaFoldDB" id="A0A8I1B576"/>
<gene>
    <name evidence="3" type="ORF">JAO13_41860</name>
</gene>
<evidence type="ECO:0000313" key="3">
    <source>
        <dbReference type="EMBL" id="MBH9702965.1"/>
    </source>
</evidence>
<evidence type="ECO:0000313" key="4">
    <source>
        <dbReference type="Proteomes" id="UP000645612"/>
    </source>
</evidence>
<dbReference type="InterPro" id="IPR013785">
    <property type="entry name" value="Aldolase_TIM"/>
</dbReference>
<comment type="cofactor">
    <cofactor evidence="1">
        <name>FMN</name>
        <dbReference type="ChEBI" id="CHEBI:58210"/>
    </cofactor>
</comment>
<sequence length="89" mass="9846">MMARAKAAGVQVMMLTVDSITGGNRERDKRTGFAIPFRLNLAGIAQFAIKPAWAINYATHERFRLPQLDGHVDMGGGAMSISRYFTEML</sequence>
<name>A0A8I1B576_BURCE</name>
<dbReference type="EMBL" id="JAEDXG010000384">
    <property type="protein sequence ID" value="MBH9702965.1"/>
    <property type="molecule type" value="Genomic_DNA"/>
</dbReference>
<dbReference type="Pfam" id="PF01070">
    <property type="entry name" value="FMN_dh"/>
    <property type="match status" value="1"/>
</dbReference>
<accession>A0A8I1B576</accession>
<evidence type="ECO:0000256" key="1">
    <source>
        <dbReference type="ARBA" id="ARBA00001917"/>
    </source>
</evidence>
<dbReference type="GO" id="GO:0016491">
    <property type="term" value="F:oxidoreductase activity"/>
    <property type="evidence" value="ECO:0007669"/>
    <property type="project" value="InterPro"/>
</dbReference>
<feature type="non-terminal residue" evidence="3">
    <location>
        <position position="89"/>
    </location>
</feature>
<dbReference type="SUPFAM" id="SSF51395">
    <property type="entry name" value="FMN-linked oxidoreductases"/>
    <property type="match status" value="1"/>
</dbReference>
<organism evidence="3 4">
    <name type="scientific">Burkholderia cepacia</name>
    <name type="common">Pseudomonas cepacia</name>
    <dbReference type="NCBI Taxonomy" id="292"/>
    <lineage>
        <taxon>Bacteria</taxon>
        <taxon>Pseudomonadati</taxon>
        <taxon>Pseudomonadota</taxon>
        <taxon>Betaproteobacteria</taxon>
        <taxon>Burkholderiales</taxon>
        <taxon>Burkholderiaceae</taxon>
        <taxon>Burkholderia</taxon>
        <taxon>Burkholderia cepacia complex</taxon>
    </lineage>
</organism>
<reference evidence="3" key="1">
    <citation type="submission" date="2020-12" db="EMBL/GenBank/DDBJ databases">
        <title>Burkholderia cepacia complex in Mexico.</title>
        <authorList>
            <person name="Estrada P."/>
        </authorList>
    </citation>
    <scope>NUCLEOTIDE SEQUENCE</scope>
    <source>
        <strain evidence="3">871</strain>
    </source>
</reference>
<dbReference type="InterPro" id="IPR000262">
    <property type="entry name" value="FMN-dep_DH"/>
</dbReference>
<dbReference type="Proteomes" id="UP000645612">
    <property type="component" value="Unassembled WGS sequence"/>
</dbReference>
<comment type="caution">
    <text evidence="3">The sequence shown here is derived from an EMBL/GenBank/DDBJ whole genome shotgun (WGS) entry which is preliminary data.</text>
</comment>
<dbReference type="RefSeq" id="WP_198115050.1">
    <property type="nucleotide sequence ID" value="NZ_JAEDXG010000384.1"/>
</dbReference>
<feature type="non-terminal residue" evidence="3">
    <location>
        <position position="1"/>
    </location>
</feature>
<dbReference type="Gene3D" id="3.20.20.70">
    <property type="entry name" value="Aldolase class I"/>
    <property type="match status" value="1"/>
</dbReference>
<proteinExistence type="predicted"/>
<protein>
    <submittedName>
        <fullName evidence="3">Alpha-hydroxy-acid oxidizing protein</fullName>
    </submittedName>
</protein>